<dbReference type="EC" id="2.7.11.1" evidence="2"/>
<dbReference type="FunFam" id="1.10.510.10:FF:000003">
    <property type="entry name" value="TRAF2 and NCK-interacting protein kinase isoform 4"/>
    <property type="match status" value="1"/>
</dbReference>
<feature type="binding site" evidence="10">
    <location>
        <position position="50"/>
    </location>
    <ligand>
        <name>ATP</name>
        <dbReference type="ChEBI" id="CHEBI:30616"/>
    </ligand>
</feature>
<evidence type="ECO:0000313" key="16">
    <source>
        <dbReference type="Proteomes" id="UP000663877"/>
    </source>
</evidence>
<comment type="caution">
    <text evidence="13">The sequence shown here is derived from an EMBL/GenBank/DDBJ whole genome shotgun (WGS) entry which is preliminary data.</text>
</comment>
<comment type="similarity">
    <text evidence="1">Belongs to the protein kinase superfamily. STE Ser/Thr protein kinase family. STE20 subfamily.</text>
</comment>
<evidence type="ECO:0000256" key="4">
    <source>
        <dbReference type="ARBA" id="ARBA00022679"/>
    </source>
</evidence>
<dbReference type="EMBL" id="CAJNOI010001785">
    <property type="protein sequence ID" value="CAF1438937.1"/>
    <property type="molecule type" value="Genomic_DNA"/>
</dbReference>
<evidence type="ECO:0000256" key="7">
    <source>
        <dbReference type="ARBA" id="ARBA00022840"/>
    </source>
</evidence>
<dbReference type="GO" id="GO:0004674">
    <property type="term" value="F:protein serine/threonine kinase activity"/>
    <property type="evidence" value="ECO:0007669"/>
    <property type="project" value="UniProtKB-KW"/>
</dbReference>
<dbReference type="InterPro" id="IPR051700">
    <property type="entry name" value="STE20_Ser-Thr_kinase"/>
</dbReference>
<dbReference type="InterPro" id="IPR011009">
    <property type="entry name" value="Kinase-like_dom_sf"/>
</dbReference>
<dbReference type="Pfam" id="PF00069">
    <property type="entry name" value="Pkinase"/>
    <property type="match status" value="1"/>
</dbReference>
<dbReference type="EMBL" id="CAJNOM010002113">
    <property type="protein sequence ID" value="CAF1626954.1"/>
    <property type="molecule type" value="Genomic_DNA"/>
</dbReference>
<feature type="domain" description="Protein kinase" evidence="12">
    <location>
        <begin position="21"/>
        <end position="286"/>
    </location>
</feature>
<evidence type="ECO:0000256" key="3">
    <source>
        <dbReference type="ARBA" id="ARBA00022527"/>
    </source>
</evidence>
<feature type="non-terminal residue" evidence="13">
    <location>
        <position position="513"/>
    </location>
</feature>
<dbReference type="Gene3D" id="3.30.200.20">
    <property type="entry name" value="Phosphorylase Kinase, domain 1"/>
    <property type="match status" value="1"/>
</dbReference>
<dbReference type="InterPro" id="IPR000719">
    <property type="entry name" value="Prot_kinase_dom"/>
</dbReference>
<dbReference type="AlphaFoldDB" id="A0A815NTH6"/>
<dbReference type="Gene3D" id="1.10.510.10">
    <property type="entry name" value="Transferase(Phosphotransferase) domain 1"/>
    <property type="match status" value="1"/>
</dbReference>
<gene>
    <name evidence="13" type="ORF">BJG266_LOCUS39774</name>
    <name evidence="14" type="ORF">QVE165_LOCUS56657</name>
</gene>
<feature type="compositionally biased region" description="Acidic residues" evidence="11">
    <location>
        <begin position="348"/>
        <end position="366"/>
    </location>
</feature>
<keyword evidence="4" id="KW-0808">Transferase</keyword>
<evidence type="ECO:0000256" key="8">
    <source>
        <dbReference type="ARBA" id="ARBA00047899"/>
    </source>
</evidence>
<evidence type="ECO:0000259" key="12">
    <source>
        <dbReference type="PROSITE" id="PS50011"/>
    </source>
</evidence>
<comment type="catalytic activity">
    <reaction evidence="8">
        <text>L-threonyl-[protein] + ATP = O-phospho-L-threonyl-[protein] + ADP + H(+)</text>
        <dbReference type="Rhea" id="RHEA:46608"/>
        <dbReference type="Rhea" id="RHEA-COMP:11060"/>
        <dbReference type="Rhea" id="RHEA-COMP:11605"/>
        <dbReference type="ChEBI" id="CHEBI:15378"/>
        <dbReference type="ChEBI" id="CHEBI:30013"/>
        <dbReference type="ChEBI" id="CHEBI:30616"/>
        <dbReference type="ChEBI" id="CHEBI:61977"/>
        <dbReference type="ChEBI" id="CHEBI:456216"/>
        <dbReference type="EC" id="2.7.11.1"/>
    </reaction>
</comment>
<protein>
    <recommendedName>
        <fullName evidence="2">non-specific serine/threonine protein kinase</fullName>
        <ecNumber evidence="2">2.7.11.1</ecNumber>
    </recommendedName>
</protein>
<accession>A0A815NTH6</accession>
<dbReference type="PROSITE" id="PS00108">
    <property type="entry name" value="PROTEIN_KINASE_ST"/>
    <property type="match status" value="1"/>
</dbReference>
<evidence type="ECO:0000313" key="14">
    <source>
        <dbReference type="EMBL" id="CAF1626954.1"/>
    </source>
</evidence>
<evidence type="ECO:0000256" key="10">
    <source>
        <dbReference type="PROSITE-ProRule" id="PRU10141"/>
    </source>
</evidence>
<evidence type="ECO:0000256" key="11">
    <source>
        <dbReference type="SAM" id="MobiDB-lite"/>
    </source>
</evidence>
<keyword evidence="5 10" id="KW-0547">Nucleotide-binding</keyword>
<dbReference type="PROSITE" id="PS50011">
    <property type="entry name" value="PROTEIN_KINASE_DOM"/>
    <property type="match status" value="1"/>
</dbReference>
<evidence type="ECO:0000313" key="13">
    <source>
        <dbReference type="EMBL" id="CAF1438937.1"/>
    </source>
</evidence>
<reference evidence="13" key="1">
    <citation type="submission" date="2021-02" db="EMBL/GenBank/DDBJ databases">
        <authorList>
            <person name="Nowell W R."/>
        </authorList>
    </citation>
    <scope>NUCLEOTIDE SEQUENCE</scope>
</reference>
<feature type="region of interest" description="Disordered" evidence="11">
    <location>
        <begin position="323"/>
        <end position="374"/>
    </location>
</feature>
<dbReference type="InterPro" id="IPR017441">
    <property type="entry name" value="Protein_kinase_ATP_BS"/>
</dbReference>
<dbReference type="SUPFAM" id="SSF56112">
    <property type="entry name" value="Protein kinase-like (PK-like)"/>
    <property type="match status" value="1"/>
</dbReference>
<sequence>MTNNNQIEIDLNQLRDPSGIFELIEVVGNGTYGQVYKGRHTKTGQLAAIKVMDVTQDEEEEIKLEVNVLKKYSNHRNIAMYYGAFINKSIPGRNEHDQLWLVMEYCGAGSITDLVKSTKGNSLKEEWISYISKEILNGLSHLHLNKIIHRDIKGQNVLLTENAEVKLVDFGVSAQLDRTIGRRNTFIGTPYWMAPEVIACDENPQATYDNRSDIWSLGITAIEMAEGQPPLCEMHPMRALFLIPRNVAPRLKSKWSKKFHNFVESCLIKDYLIRSNCDQLLKHSFIRDCQEKQIKLQIKEYLDKTRKFRRSSNHSHQLIKDDLQQHQPQQQQQPAPPLQQQISKKSDDEDDDNDDNDDDDDDDDDNNNLRNNLNNIEDNENELLNQQHLTQKENNLNTLRQNFKSVQHTDRNDNLEEYIPRSTFPSNPGPPIALPRKADDLVAVVEKLNELARNDSDFDDETDIDDSLKEINCTQDEFININSQQKRTLPDLLSNQSIHLLDQTQSHEYRQAV</sequence>
<dbReference type="GO" id="GO:0005829">
    <property type="term" value="C:cytosol"/>
    <property type="evidence" value="ECO:0007669"/>
    <property type="project" value="TreeGrafter"/>
</dbReference>
<evidence type="ECO:0000256" key="5">
    <source>
        <dbReference type="ARBA" id="ARBA00022741"/>
    </source>
</evidence>
<dbReference type="OrthoDB" id="8957712at2759"/>
<evidence type="ECO:0000256" key="9">
    <source>
        <dbReference type="ARBA" id="ARBA00048679"/>
    </source>
</evidence>
<comment type="catalytic activity">
    <reaction evidence="9">
        <text>L-seryl-[protein] + ATP = O-phospho-L-seryl-[protein] + ADP + H(+)</text>
        <dbReference type="Rhea" id="RHEA:17989"/>
        <dbReference type="Rhea" id="RHEA-COMP:9863"/>
        <dbReference type="Rhea" id="RHEA-COMP:11604"/>
        <dbReference type="ChEBI" id="CHEBI:15378"/>
        <dbReference type="ChEBI" id="CHEBI:29999"/>
        <dbReference type="ChEBI" id="CHEBI:30616"/>
        <dbReference type="ChEBI" id="CHEBI:83421"/>
        <dbReference type="ChEBI" id="CHEBI:456216"/>
        <dbReference type="EC" id="2.7.11.1"/>
    </reaction>
</comment>
<feature type="compositionally biased region" description="Low complexity" evidence="11">
    <location>
        <begin position="325"/>
        <end position="341"/>
    </location>
</feature>
<dbReference type="InterPro" id="IPR008271">
    <property type="entry name" value="Ser/Thr_kinase_AS"/>
</dbReference>
<dbReference type="FunFam" id="3.30.200.20:FF:000006">
    <property type="entry name" value="TRAF2 and NCK-interacting protein kinase isoform 4"/>
    <property type="match status" value="1"/>
</dbReference>
<keyword evidence="3" id="KW-0723">Serine/threonine-protein kinase</keyword>
<evidence type="ECO:0000256" key="6">
    <source>
        <dbReference type="ARBA" id="ARBA00022777"/>
    </source>
</evidence>
<dbReference type="SMART" id="SM00220">
    <property type="entry name" value="S_TKc"/>
    <property type="match status" value="1"/>
</dbReference>
<keyword evidence="7 10" id="KW-0067">ATP-binding</keyword>
<dbReference type="GO" id="GO:0005524">
    <property type="term" value="F:ATP binding"/>
    <property type="evidence" value="ECO:0007669"/>
    <property type="project" value="UniProtKB-UniRule"/>
</dbReference>
<proteinExistence type="inferred from homology"/>
<dbReference type="Proteomes" id="UP000663877">
    <property type="component" value="Unassembled WGS sequence"/>
</dbReference>
<evidence type="ECO:0000256" key="1">
    <source>
        <dbReference type="ARBA" id="ARBA00008874"/>
    </source>
</evidence>
<organism evidence="13 16">
    <name type="scientific">Adineta steineri</name>
    <dbReference type="NCBI Taxonomy" id="433720"/>
    <lineage>
        <taxon>Eukaryota</taxon>
        <taxon>Metazoa</taxon>
        <taxon>Spiralia</taxon>
        <taxon>Gnathifera</taxon>
        <taxon>Rotifera</taxon>
        <taxon>Eurotatoria</taxon>
        <taxon>Bdelloidea</taxon>
        <taxon>Adinetida</taxon>
        <taxon>Adinetidae</taxon>
        <taxon>Adineta</taxon>
    </lineage>
</organism>
<keyword evidence="15" id="KW-1185">Reference proteome</keyword>
<dbReference type="PROSITE" id="PS00107">
    <property type="entry name" value="PROTEIN_KINASE_ATP"/>
    <property type="match status" value="1"/>
</dbReference>
<keyword evidence="6" id="KW-0418">Kinase</keyword>
<evidence type="ECO:0000313" key="15">
    <source>
        <dbReference type="Proteomes" id="UP000663832"/>
    </source>
</evidence>
<dbReference type="PANTHER" id="PTHR47096">
    <property type="entry name" value="MISSHAPEN LIKE KINASE 1"/>
    <property type="match status" value="1"/>
</dbReference>
<dbReference type="Proteomes" id="UP000663832">
    <property type="component" value="Unassembled WGS sequence"/>
</dbReference>
<evidence type="ECO:0000256" key="2">
    <source>
        <dbReference type="ARBA" id="ARBA00012513"/>
    </source>
</evidence>
<name>A0A815NTH6_9BILA</name>
<dbReference type="PANTHER" id="PTHR47096:SF1">
    <property type="entry name" value="MISSHAPEN LIKE KINASE 1"/>
    <property type="match status" value="1"/>
</dbReference>